<evidence type="ECO:0000256" key="3">
    <source>
        <dbReference type="ARBA" id="ARBA00022452"/>
    </source>
</evidence>
<evidence type="ECO:0000256" key="4">
    <source>
        <dbReference type="ARBA" id="ARBA00022692"/>
    </source>
</evidence>
<evidence type="ECO:0000256" key="6">
    <source>
        <dbReference type="ARBA" id="ARBA00023136"/>
    </source>
</evidence>
<evidence type="ECO:0000256" key="1">
    <source>
        <dbReference type="ARBA" id="ARBA00004571"/>
    </source>
</evidence>
<evidence type="ECO:0000256" key="5">
    <source>
        <dbReference type="ARBA" id="ARBA00022729"/>
    </source>
</evidence>
<sequence length="371" mass="39556">MRHHAIGGALLAATMLAAGSAQAGGFSRGSADTDILYEPGQFDFRAGVTFVSPSRKITSDGDPGLVGKDYTESYFIPSIAAKVRLFDPLSCAGTYTQAYGGSVNYEGRLLPGKLREEFTVDEFALTCAAKFGMERGNFYVIGGAFVERFDYERVNSVIPGVANANLALDGTDYGYRLGVAYDIPEIAFRTQLLYRSSTSYGADGRFTLPAMGVDAAAFGTGNLPQNLELKIQSGIAPGWLAFGSIKWTDWSVQNQLAVSVPDFPPADSLDVYNWKDGWTVTGGVGHAFNDRISGLASLTWDQGVSTGWDLSSDTWTVALGGSVKDTWGGELRGGVGVSYLTSAEEVFGANAGRAVDSGWAYALNVGYKLSW</sequence>
<feature type="signal peptide" evidence="8">
    <location>
        <begin position="1"/>
        <end position="23"/>
    </location>
</feature>
<dbReference type="PANTHER" id="PTHR35093">
    <property type="entry name" value="OUTER MEMBRANE PROTEIN NMB0088-RELATED"/>
    <property type="match status" value="1"/>
</dbReference>
<proteinExistence type="inferred from homology"/>
<keyword evidence="6" id="KW-0472">Membrane</keyword>
<keyword evidence="4" id="KW-0812">Transmembrane</keyword>
<dbReference type="SUPFAM" id="SSF56935">
    <property type="entry name" value="Porins"/>
    <property type="match status" value="1"/>
</dbReference>
<evidence type="ECO:0000313" key="10">
    <source>
        <dbReference type="Proteomes" id="UP001559025"/>
    </source>
</evidence>
<evidence type="ECO:0000256" key="7">
    <source>
        <dbReference type="ARBA" id="ARBA00023237"/>
    </source>
</evidence>
<dbReference type="InterPro" id="IPR005017">
    <property type="entry name" value="OMPP1/FadL/TodX"/>
</dbReference>
<keyword evidence="7" id="KW-0998">Cell outer membrane</keyword>
<organism evidence="9 10">
    <name type="scientific">Neoaquamicrobium sediminum</name>
    <dbReference type="NCBI Taxonomy" id="1849104"/>
    <lineage>
        <taxon>Bacteria</taxon>
        <taxon>Pseudomonadati</taxon>
        <taxon>Pseudomonadota</taxon>
        <taxon>Alphaproteobacteria</taxon>
        <taxon>Hyphomicrobiales</taxon>
        <taxon>Phyllobacteriaceae</taxon>
        <taxon>Neoaquamicrobium</taxon>
    </lineage>
</organism>
<name>A0ABV3WUK1_9HYPH</name>
<comment type="subcellular location">
    <subcellularLocation>
        <location evidence="1">Cell outer membrane</location>
        <topology evidence="1">Multi-pass membrane protein</topology>
    </subcellularLocation>
</comment>
<keyword evidence="5 8" id="KW-0732">Signal</keyword>
<evidence type="ECO:0000256" key="8">
    <source>
        <dbReference type="SAM" id="SignalP"/>
    </source>
</evidence>
<keyword evidence="10" id="KW-1185">Reference proteome</keyword>
<dbReference type="RefSeq" id="WP_368803240.1">
    <property type="nucleotide sequence ID" value="NZ_JAZHFV010000003.1"/>
</dbReference>
<protein>
    <submittedName>
        <fullName evidence="9">Outer membrane protein transport protein</fullName>
    </submittedName>
</protein>
<accession>A0ABV3WUK1</accession>
<dbReference type="Pfam" id="PF03349">
    <property type="entry name" value="Toluene_X"/>
    <property type="match status" value="1"/>
</dbReference>
<comment type="similarity">
    <text evidence="2">Belongs to the OmpP1/FadL family.</text>
</comment>
<reference evidence="9 10" key="1">
    <citation type="submission" date="2024-01" db="EMBL/GenBank/DDBJ databases">
        <title>New evidence supports the origin of RcGTA from prophage.</title>
        <authorList>
            <person name="Xu Y."/>
            <person name="Liu B."/>
            <person name="Chen F."/>
        </authorList>
    </citation>
    <scope>NUCLEOTIDE SEQUENCE [LARGE SCALE GENOMIC DNA]</scope>
    <source>
        <strain evidence="9 10">CBW1107-2</strain>
    </source>
</reference>
<evidence type="ECO:0000256" key="2">
    <source>
        <dbReference type="ARBA" id="ARBA00008163"/>
    </source>
</evidence>
<dbReference type="Proteomes" id="UP001559025">
    <property type="component" value="Unassembled WGS sequence"/>
</dbReference>
<comment type="caution">
    <text evidence="9">The sequence shown here is derived from an EMBL/GenBank/DDBJ whole genome shotgun (WGS) entry which is preliminary data.</text>
</comment>
<dbReference type="Gene3D" id="2.40.160.60">
    <property type="entry name" value="Outer membrane protein transport protein (OMPP1/FadL/TodX)"/>
    <property type="match status" value="1"/>
</dbReference>
<dbReference type="EMBL" id="JAZHFV010000003">
    <property type="protein sequence ID" value="MEX4008210.1"/>
    <property type="molecule type" value="Genomic_DNA"/>
</dbReference>
<evidence type="ECO:0000313" key="9">
    <source>
        <dbReference type="EMBL" id="MEX4008210.1"/>
    </source>
</evidence>
<gene>
    <name evidence="9" type="ORF">V1479_12905</name>
</gene>
<feature type="chain" id="PRO_5047223034" evidence="8">
    <location>
        <begin position="24"/>
        <end position="371"/>
    </location>
</feature>
<keyword evidence="3" id="KW-1134">Transmembrane beta strand</keyword>
<dbReference type="PANTHER" id="PTHR35093:SF8">
    <property type="entry name" value="OUTER MEMBRANE PROTEIN NMB0088-RELATED"/>
    <property type="match status" value="1"/>
</dbReference>